<evidence type="ECO:0000256" key="3">
    <source>
        <dbReference type="ARBA" id="ARBA00022692"/>
    </source>
</evidence>
<evidence type="ECO:0000313" key="9">
    <source>
        <dbReference type="EMBL" id="AGP31439.1"/>
    </source>
</evidence>
<dbReference type="STRING" id="1200352.A606_08990"/>
<comment type="subcellular location">
    <subcellularLocation>
        <location evidence="1">Cell membrane</location>
        <topology evidence="1">Multi-pass membrane protein</topology>
    </subcellularLocation>
</comment>
<evidence type="ECO:0000256" key="4">
    <source>
        <dbReference type="ARBA" id="ARBA00022989"/>
    </source>
</evidence>
<dbReference type="InterPro" id="IPR050250">
    <property type="entry name" value="Macrolide_Exporter_MacB"/>
</dbReference>
<feature type="transmembrane region" description="Helical" evidence="7">
    <location>
        <begin position="413"/>
        <end position="435"/>
    </location>
</feature>
<name>S4XFT2_9CORY</name>
<feature type="transmembrane region" description="Helical" evidence="7">
    <location>
        <begin position="441"/>
        <end position="466"/>
    </location>
</feature>
<dbReference type="EMBL" id="CP003696">
    <property type="protein sequence ID" value="AGP31439.1"/>
    <property type="molecule type" value="Genomic_DNA"/>
</dbReference>
<dbReference type="Proteomes" id="UP000014809">
    <property type="component" value="Chromosome"/>
</dbReference>
<reference evidence="9 10" key="1">
    <citation type="submission" date="2012-06" db="EMBL/GenBank/DDBJ databases">
        <title>Complete genome sequence of Corynebacterium terpenotabidum Y-11 (=DSM 44721).</title>
        <authorList>
            <person name="Ruckert C."/>
            <person name="Albersmeier A."/>
            <person name="Al-Dilaimi A."/>
            <person name="Szczepanowski R."/>
            <person name="Kalinowski J."/>
        </authorList>
    </citation>
    <scope>NUCLEOTIDE SEQUENCE [LARGE SCALE GENOMIC DNA]</scope>
    <source>
        <strain evidence="9 10">Y-11</strain>
    </source>
</reference>
<dbReference type="OrthoDB" id="9780560at2"/>
<evidence type="ECO:0000256" key="2">
    <source>
        <dbReference type="ARBA" id="ARBA00022475"/>
    </source>
</evidence>
<dbReference type="AlphaFoldDB" id="S4XFT2"/>
<evidence type="ECO:0000256" key="6">
    <source>
        <dbReference type="ARBA" id="ARBA00038076"/>
    </source>
</evidence>
<keyword evidence="2" id="KW-1003">Cell membrane</keyword>
<protein>
    <submittedName>
        <fullName evidence="9">Efflux ABC transporter permease</fullName>
    </submittedName>
</protein>
<gene>
    <name evidence="9" type="ORF">A606_08990</name>
</gene>
<comment type="similarity">
    <text evidence="6">Belongs to the ABC-4 integral membrane protein family.</text>
</comment>
<dbReference type="eggNOG" id="COG3127">
    <property type="taxonomic scope" value="Bacteria"/>
</dbReference>
<dbReference type="PANTHER" id="PTHR30572:SF4">
    <property type="entry name" value="ABC TRANSPORTER PERMEASE YTRF"/>
    <property type="match status" value="1"/>
</dbReference>
<feature type="transmembrane region" description="Helical" evidence="7">
    <location>
        <begin position="364"/>
        <end position="392"/>
    </location>
</feature>
<dbReference type="GO" id="GO:0005886">
    <property type="term" value="C:plasma membrane"/>
    <property type="evidence" value="ECO:0007669"/>
    <property type="project" value="UniProtKB-SubCell"/>
</dbReference>
<evidence type="ECO:0000256" key="7">
    <source>
        <dbReference type="SAM" id="Phobius"/>
    </source>
</evidence>
<dbReference type="PANTHER" id="PTHR30572">
    <property type="entry name" value="MEMBRANE COMPONENT OF TRANSPORTER-RELATED"/>
    <property type="match status" value="1"/>
</dbReference>
<evidence type="ECO:0000256" key="1">
    <source>
        <dbReference type="ARBA" id="ARBA00004651"/>
    </source>
</evidence>
<keyword evidence="5 7" id="KW-0472">Membrane</keyword>
<proteinExistence type="inferred from homology"/>
<keyword evidence="10" id="KW-1185">Reference proteome</keyword>
<accession>S4XFT2</accession>
<feature type="transmembrane region" description="Helical" evidence="7">
    <location>
        <begin position="21"/>
        <end position="43"/>
    </location>
</feature>
<feature type="transmembrane region" description="Helical" evidence="7">
    <location>
        <begin position="780"/>
        <end position="809"/>
    </location>
</feature>
<feature type="transmembrane region" description="Helical" evidence="7">
    <location>
        <begin position="315"/>
        <end position="344"/>
    </location>
</feature>
<dbReference type="InterPro" id="IPR003838">
    <property type="entry name" value="ABC3_permease_C"/>
</dbReference>
<evidence type="ECO:0000259" key="8">
    <source>
        <dbReference type="Pfam" id="PF02687"/>
    </source>
</evidence>
<organism evidence="9 10">
    <name type="scientific">Corynebacterium terpenotabidum Y-11</name>
    <dbReference type="NCBI Taxonomy" id="1200352"/>
    <lineage>
        <taxon>Bacteria</taxon>
        <taxon>Bacillati</taxon>
        <taxon>Actinomycetota</taxon>
        <taxon>Actinomycetes</taxon>
        <taxon>Mycobacteriales</taxon>
        <taxon>Corynebacteriaceae</taxon>
        <taxon>Corynebacterium</taxon>
    </lineage>
</organism>
<dbReference type="HOGENOM" id="CLU_012341_1_0_11"/>
<feature type="transmembrane region" description="Helical" evidence="7">
    <location>
        <begin position="274"/>
        <end position="294"/>
    </location>
</feature>
<feature type="transmembrane region" description="Helical" evidence="7">
    <location>
        <begin position="815"/>
        <end position="837"/>
    </location>
</feature>
<feature type="transmembrane region" description="Helical" evidence="7">
    <location>
        <begin position="726"/>
        <end position="747"/>
    </location>
</feature>
<feature type="domain" description="ABC3 transporter permease C-terminal" evidence="8">
    <location>
        <begin position="273"/>
        <end position="384"/>
    </location>
</feature>
<evidence type="ECO:0000256" key="5">
    <source>
        <dbReference type="ARBA" id="ARBA00023136"/>
    </source>
</evidence>
<evidence type="ECO:0000313" key="10">
    <source>
        <dbReference type="Proteomes" id="UP000014809"/>
    </source>
</evidence>
<dbReference type="GO" id="GO:0022857">
    <property type="term" value="F:transmembrane transporter activity"/>
    <property type="evidence" value="ECO:0007669"/>
    <property type="project" value="TreeGrafter"/>
</dbReference>
<keyword evidence="4 7" id="KW-1133">Transmembrane helix</keyword>
<keyword evidence="3 7" id="KW-0812">Transmembrane</keyword>
<dbReference type="PATRIC" id="fig|1200352.3.peg.1828"/>
<dbReference type="RefSeq" id="WP_020441795.1">
    <property type="nucleotide sequence ID" value="NC_021663.1"/>
</dbReference>
<dbReference type="KEGG" id="cter:A606_08990"/>
<sequence>MRSTTLSLVGHELSAFRRSGALFVAVLFGGILVVVGAVLGASLNTRVDAGAGVNYEGADLVVRSSTGAGAGIGGSDADPTAAGGGTGMSPEDVRSIAALDGVASADGLTRARAALWAGGDVTPTVIESLPADNFRWQRLTDGHYPQTGTEVALSTETMAGADLSLGDEVTMGTDESGTGQFTVVGVIDTRGALDYTDTDYAVVTPELAQAFAGTDGVNEVRVALAPGADLRAVTDGINAAVPGNWPESTASLEKSTRTLYDTGLSILSFTVNGFALITAVVALTVVGTVTWASLPGRRRQLALMRLIGASRGQVMAVLVLEVAVIALAAGLLAIPLGIGASYLALPLLGTVPGVPAIPWSDLTVPVATLVGVPVVAVLGAVLAVAGPAFAAGRVPPADAVRRSGGTGRSRPRAVTARLVAVPVLAVLVTVAARVAGTGTTAVVALAFVLALVLAVPALCWAGAGLAARITGDRHPLAEIGAAEIRSFPGRTAATGMAVVVASLVMAVSWVGLSSLSAIADARSSDDPGPGIMVGAYSGGAALDPVVLEALTQVDGVAATVPVDMAQVRLTGEPSAGAASTAASSQNETRMIADMVAGDAADYAAITGGRFPLDASDPDTVYLPATDQAPFRDGSTVTLTGPAGDRAVTVRYVADLPVPGLIAPAATADVGIVATTPAVWVAVDGEADRGDVLDAVRTVATIGGDLPVTGTIVTDAKIDAMVTSARLIATAMLVVAVVIAVIGAVVTLTASLRDRAGEFAVLRLLGMEGAQLRHLVGAETIAVGVVSVLVGLAAGVLMGGVAASVIAGTLGVGTQIAVPVVALLIMGVVTVVGLRAAVTGPVDRISLVAPADALRDANLGGNQ</sequence>
<dbReference type="Pfam" id="PF02687">
    <property type="entry name" value="FtsX"/>
    <property type="match status" value="2"/>
</dbReference>
<feature type="domain" description="ABC3 transporter permease C-terminal" evidence="8">
    <location>
        <begin position="731"/>
        <end position="831"/>
    </location>
</feature>